<evidence type="ECO:0000256" key="9">
    <source>
        <dbReference type="ARBA" id="ARBA00023065"/>
    </source>
</evidence>
<dbReference type="AlphaFoldDB" id="A0A7M3U328"/>
<dbReference type="GO" id="GO:0045259">
    <property type="term" value="C:proton-transporting ATP synthase complex"/>
    <property type="evidence" value="ECO:0007669"/>
    <property type="project" value="UniProtKB-KW"/>
</dbReference>
<dbReference type="GO" id="GO:0005886">
    <property type="term" value="C:plasma membrane"/>
    <property type="evidence" value="ECO:0007669"/>
    <property type="project" value="UniProtKB-SubCell"/>
</dbReference>
<dbReference type="NCBIfam" id="NF004482">
    <property type="entry name" value="PRK05815.2-4"/>
    <property type="match status" value="1"/>
</dbReference>
<comment type="subcellular location">
    <subcellularLocation>
        <location evidence="12 13">Cell membrane</location>
        <topology evidence="12 13">Multi-pass membrane protein</topology>
    </subcellularLocation>
    <subcellularLocation>
        <location evidence="1">Membrane</location>
        <topology evidence="1">Multi-pass membrane protein</topology>
    </subcellularLocation>
</comment>
<evidence type="ECO:0000256" key="2">
    <source>
        <dbReference type="ARBA" id="ARBA00006810"/>
    </source>
</evidence>
<dbReference type="PROSITE" id="PS00449">
    <property type="entry name" value="ATPASE_A"/>
    <property type="match status" value="1"/>
</dbReference>
<feature type="transmembrane region" description="Helical" evidence="12">
    <location>
        <begin position="88"/>
        <end position="109"/>
    </location>
</feature>
<dbReference type="KEGG" id="wms:ID128_01640"/>
<name>A0A7M3U328_9RICK</name>
<dbReference type="EMBL" id="CP061738">
    <property type="protein sequence ID" value="QOD38813.1"/>
    <property type="molecule type" value="Genomic_DNA"/>
</dbReference>
<evidence type="ECO:0000256" key="1">
    <source>
        <dbReference type="ARBA" id="ARBA00004141"/>
    </source>
</evidence>
<evidence type="ECO:0000256" key="11">
    <source>
        <dbReference type="ARBA" id="ARBA00023310"/>
    </source>
</evidence>
<dbReference type="InterPro" id="IPR035908">
    <property type="entry name" value="F0_ATP_A_sf"/>
</dbReference>
<dbReference type="InterPro" id="IPR045083">
    <property type="entry name" value="ATP_synth_F0_asu_bact/mt"/>
</dbReference>
<keyword evidence="15" id="KW-1185">Reference proteome</keyword>
<evidence type="ECO:0000256" key="6">
    <source>
        <dbReference type="ARBA" id="ARBA00022692"/>
    </source>
</evidence>
<evidence type="ECO:0000256" key="10">
    <source>
        <dbReference type="ARBA" id="ARBA00023136"/>
    </source>
</evidence>
<organism evidence="14 15">
    <name type="scientific">Candidatus Wolbachia massiliensis</name>
    <dbReference type="NCBI Taxonomy" id="1845000"/>
    <lineage>
        <taxon>Bacteria</taxon>
        <taxon>Pseudomonadati</taxon>
        <taxon>Pseudomonadota</taxon>
        <taxon>Alphaproteobacteria</taxon>
        <taxon>Rickettsiales</taxon>
        <taxon>Anaplasmataceae</taxon>
        <taxon>Wolbachieae</taxon>
        <taxon>Wolbachia</taxon>
    </lineage>
</organism>
<keyword evidence="7 12" id="KW-0375">Hydrogen ion transport</keyword>
<evidence type="ECO:0000256" key="3">
    <source>
        <dbReference type="ARBA" id="ARBA00022448"/>
    </source>
</evidence>
<dbReference type="PANTHER" id="PTHR11410:SF0">
    <property type="entry name" value="ATP SYNTHASE SUBUNIT A"/>
    <property type="match status" value="1"/>
</dbReference>
<feature type="transmembrane region" description="Helical" evidence="12">
    <location>
        <begin position="115"/>
        <end position="134"/>
    </location>
</feature>
<keyword evidence="9 12" id="KW-0406">Ion transport</keyword>
<dbReference type="InterPro" id="IPR023011">
    <property type="entry name" value="ATP_synth_F0_asu_AS"/>
</dbReference>
<dbReference type="SUPFAM" id="SSF81336">
    <property type="entry name" value="F1F0 ATP synthase subunit A"/>
    <property type="match status" value="1"/>
</dbReference>
<keyword evidence="5 12" id="KW-0138">CF(0)</keyword>
<sequence>MALNPLEQFKVYTIIELPRLFGYDINFTNSSLFMMISVTLMMFFLLFGIRKKAIIPGYSQAAVECVYDFVISIIESNTGSKGLKHIPLIFTIFIFILSCNLVGVLPYSFTVTSHVIVTFALSMVVFVYTTVVGFQEMGVKFLRIFLPEGTPSWLAPMMVFIKLFAYLARPISLSIRLAANMIAGHTIIKVIAGFIMNMHVALTPLPFLFIIALIGFEIFVAVLQTYIFTSLTCVYLSDAVK</sequence>
<dbReference type="PANTHER" id="PTHR11410">
    <property type="entry name" value="ATP SYNTHASE SUBUNIT A"/>
    <property type="match status" value="1"/>
</dbReference>
<evidence type="ECO:0000256" key="12">
    <source>
        <dbReference type="HAMAP-Rule" id="MF_01393"/>
    </source>
</evidence>
<evidence type="ECO:0000256" key="5">
    <source>
        <dbReference type="ARBA" id="ARBA00022547"/>
    </source>
</evidence>
<accession>A0A7M3U328</accession>
<feature type="transmembrane region" description="Helical" evidence="12">
    <location>
        <begin position="177"/>
        <end position="195"/>
    </location>
</feature>
<dbReference type="RefSeq" id="WP_191111561.1">
    <property type="nucleotide sequence ID" value="NZ_CP061738.1"/>
</dbReference>
<reference evidence="14 15" key="1">
    <citation type="submission" date="2020-09" db="EMBL/GenBank/DDBJ databases">
        <title>An Earliest Endosymbiont, Wolbachia massiliensis sp. nov., Strain PL13 From the Bed Bug (Cimex hemipterius), Type strain of a New supergroup T.</title>
        <authorList>
            <person name="Laidoudi Y."/>
            <person name="Levasseur A."/>
            <person name="Medkour H."/>
            <person name="Maaloum M."/>
            <person name="BenKhedher M."/>
            <person name="Sambou M."/>
            <person name="Bassene H."/>
            <person name="Davoust B."/>
            <person name="Fenollar F."/>
            <person name="Raoult D."/>
            <person name="Mediannikov O."/>
        </authorList>
    </citation>
    <scope>NUCLEOTIDE SEQUENCE [LARGE SCALE GENOMIC DNA]</scope>
    <source>
        <strain evidence="14 15">PL13</strain>
    </source>
</reference>
<evidence type="ECO:0000313" key="14">
    <source>
        <dbReference type="EMBL" id="QOD38813.1"/>
    </source>
</evidence>
<comment type="similarity">
    <text evidence="2 12 13">Belongs to the ATPase A chain family.</text>
</comment>
<dbReference type="InterPro" id="IPR000568">
    <property type="entry name" value="ATP_synth_F0_asu"/>
</dbReference>
<dbReference type="NCBIfam" id="TIGR01131">
    <property type="entry name" value="ATP_synt_6_or_A"/>
    <property type="match status" value="1"/>
</dbReference>
<keyword evidence="8 12" id="KW-1133">Transmembrane helix</keyword>
<keyword evidence="10 12" id="KW-0472">Membrane</keyword>
<dbReference type="GO" id="GO:0046933">
    <property type="term" value="F:proton-transporting ATP synthase activity, rotational mechanism"/>
    <property type="evidence" value="ECO:0007669"/>
    <property type="project" value="UniProtKB-UniRule"/>
</dbReference>
<proteinExistence type="inferred from homology"/>
<protein>
    <recommendedName>
        <fullName evidence="12 13">ATP synthase subunit a</fullName>
    </recommendedName>
    <alternativeName>
        <fullName evidence="12">ATP synthase F0 sector subunit a</fullName>
    </alternativeName>
    <alternativeName>
        <fullName evidence="12">F-ATPase subunit 6</fullName>
    </alternativeName>
</protein>
<evidence type="ECO:0000256" key="7">
    <source>
        <dbReference type="ARBA" id="ARBA00022781"/>
    </source>
</evidence>
<feature type="transmembrane region" description="Helical" evidence="12">
    <location>
        <begin position="154"/>
        <end position="171"/>
    </location>
</feature>
<keyword evidence="11 12" id="KW-0066">ATP synthesis</keyword>
<dbReference type="HAMAP" id="MF_01393">
    <property type="entry name" value="ATP_synth_a_bact"/>
    <property type="match status" value="1"/>
</dbReference>
<feature type="transmembrane region" description="Helical" evidence="12">
    <location>
        <begin position="30"/>
        <end position="49"/>
    </location>
</feature>
<dbReference type="Proteomes" id="UP000516514">
    <property type="component" value="Chromosome"/>
</dbReference>
<evidence type="ECO:0000256" key="4">
    <source>
        <dbReference type="ARBA" id="ARBA00022475"/>
    </source>
</evidence>
<dbReference type="Gene3D" id="1.20.120.220">
    <property type="entry name" value="ATP synthase, F0 complex, subunit A"/>
    <property type="match status" value="1"/>
</dbReference>
<comment type="function">
    <text evidence="12 13">Key component of the proton channel; it plays a direct role in the translocation of protons across the membrane.</text>
</comment>
<evidence type="ECO:0000256" key="13">
    <source>
        <dbReference type="RuleBase" id="RU000483"/>
    </source>
</evidence>
<evidence type="ECO:0000313" key="15">
    <source>
        <dbReference type="Proteomes" id="UP000516514"/>
    </source>
</evidence>
<keyword evidence="3 12" id="KW-0813">Transport</keyword>
<feature type="transmembrane region" description="Helical" evidence="12">
    <location>
        <begin position="207"/>
        <end position="228"/>
    </location>
</feature>
<dbReference type="PRINTS" id="PR00123">
    <property type="entry name" value="ATPASEA"/>
</dbReference>
<keyword evidence="4 12" id="KW-1003">Cell membrane</keyword>
<gene>
    <name evidence="12" type="primary">atpB</name>
    <name evidence="14" type="ORF">ID128_01640</name>
</gene>
<dbReference type="Pfam" id="PF00119">
    <property type="entry name" value="ATP-synt_A"/>
    <property type="match status" value="1"/>
</dbReference>
<keyword evidence="6 12" id="KW-0812">Transmembrane</keyword>
<evidence type="ECO:0000256" key="8">
    <source>
        <dbReference type="ARBA" id="ARBA00022989"/>
    </source>
</evidence>
<dbReference type="CDD" id="cd00310">
    <property type="entry name" value="ATP-synt_Fo_a_6"/>
    <property type="match status" value="1"/>
</dbReference>